<feature type="transmembrane region" description="Helical" evidence="1">
    <location>
        <begin position="37"/>
        <end position="53"/>
    </location>
</feature>
<proteinExistence type="predicted"/>
<name>A0ABZ0CNM6_9BURK</name>
<reference evidence="3 4" key="1">
    <citation type="submission" date="2023-10" db="EMBL/GenBank/DDBJ databases">
        <title>Bacteria for the degradation of biodegradable plastic PBAT(Polybutylene adipate terephthalate).</title>
        <authorList>
            <person name="Weon H.-Y."/>
            <person name="Yeon J."/>
        </authorList>
    </citation>
    <scope>NUCLEOTIDE SEQUENCE [LARGE SCALE GENOMIC DNA]</scope>
    <source>
        <strain evidence="3 4">SBD 7-3</strain>
    </source>
</reference>
<keyword evidence="2" id="KW-0732">Signal</keyword>
<organism evidence="3 4">
    <name type="scientific">Piscinibacter gummiphilus</name>
    <dbReference type="NCBI Taxonomy" id="946333"/>
    <lineage>
        <taxon>Bacteria</taxon>
        <taxon>Pseudomonadati</taxon>
        <taxon>Pseudomonadota</taxon>
        <taxon>Betaproteobacteria</taxon>
        <taxon>Burkholderiales</taxon>
        <taxon>Sphaerotilaceae</taxon>
        <taxon>Piscinibacter</taxon>
    </lineage>
</organism>
<keyword evidence="1" id="KW-0812">Transmembrane</keyword>
<accession>A0ABZ0CNM6</accession>
<feature type="transmembrane region" description="Helical" evidence="1">
    <location>
        <begin position="91"/>
        <end position="111"/>
    </location>
</feature>
<keyword evidence="1" id="KW-0472">Membrane</keyword>
<gene>
    <name evidence="3" type="ORF">RXV79_16325</name>
</gene>
<feature type="signal peptide" evidence="2">
    <location>
        <begin position="1"/>
        <end position="21"/>
    </location>
</feature>
<evidence type="ECO:0000256" key="1">
    <source>
        <dbReference type="SAM" id="Phobius"/>
    </source>
</evidence>
<evidence type="ECO:0000313" key="4">
    <source>
        <dbReference type="Proteomes" id="UP001303946"/>
    </source>
</evidence>
<feature type="transmembrane region" description="Helical" evidence="1">
    <location>
        <begin position="65"/>
        <end position="85"/>
    </location>
</feature>
<dbReference type="EMBL" id="CP136336">
    <property type="protein sequence ID" value="WOB06489.1"/>
    <property type="molecule type" value="Genomic_DNA"/>
</dbReference>
<feature type="chain" id="PRO_5045702217" evidence="2">
    <location>
        <begin position="22"/>
        <end position="134"/>
    </location>
</feature>
<dbReference type="InterPro" id="IPR032126">
    <property type="entry name" value="LydA_holin"/>
</dbReference>
<dbReference type="RefSeq" id="WP_316698954.1">
    <property type="nucleotide sequence ID" value="NZ_CP136336.1"/>
</dbReference>
<dbReference type="Proteomes" id="UP001303946">
    <property type="component" value="Chromosome"/>
</dbReference>
<keyword evidence="1" id="KW-1133">Transmembrane helix</keyword>
<protein>
    <submittedName>
        <fullName evidence="3">Phage holin family protein</fullName>
    </submittedName>
</protein>
<evidence type="ECO:0000256" key="2">
    <source>
        <dbReference type="SAM" id="SignalP"/>
    </source>
</evidence>
<dbReference type="Pfam" id="PF16083">
    <property type="entry name" value="Phage_holin_3_3"/>
    <property type="match status" value="1"/>
</dbReference>
<sequence>MSLLIQVVLCIYLLMPQVAMAADAVKDPLAIPLRQYGLMLGLAIFGGIVSWYSKVRKGELHIANLSSLVGEMATSAFSGLLAFYLCEYLGLVPVLTAAVVGVAGHMGTRAITAIEKLLQKRFPEVAVKDPSQPS</sequence>
<evidence type="ECO:0000313" key="3">
    <source>
        <dbReference type="EMBL" id="WOB06489.1"/>
    </source>
</evidence>
<keyword evidence="4" id="KW-1185">Reference proteome</keyword>